<dbReference type="AlphaFoldDB" id="A0A2H0REM2"/>
<dbReference type="EMBL" id="PCXV01000015">
    <property type="protein sequence ID" value="PIR44245.1"/>
    <property type="molecule type" value="Genomic_DNA"/>
</dbReference>
<keyword evidence="2" id="KW-0175">Coiled coil</keyword>
<dbReference type="InterPro" id="IPR037187">
    <property type="entry name" value="DnaK_N"/>
</dbReference>
<dbReference type="Proteomes" id="UP000231602">
    <property type="component" value="Unassembled WGS sequence"/>
</dbReference>
<dbReference type="SUPFAM" id="SSF109635">
    <property type="entry name" value="DnaK suppressor protein DksA, alpha-hairpin domain"/>
    <property type="match status" value="1"/>
</dbReference>
<proteinExistence type="predicted"/>
<reference evidence="3 4" key="1">
    <citation type="submission" date="2017-09" db="EMBL/GenBank/DDBJ databases">
        <title>Depth-based differentiation of microbial function through sediment-hosted aquifers and enrichment of novel symbionts in the deep terrestrial subsurface.</title>
        <authorList>
            <person name="Probst A.J."/>
            <person name="Ladd B."/>
            <person name="Jarett J.K."/>
            <person name="Geller-Mcgrath D.E."/>
            <person name="Sieber C.M."/>
            <person name="Emerson J.B."/>
            <person name="Anantharaman K."/>
            <person name="Thomas B.C."/>
            <person name="Malmstrom R."/>
            <person name="Stieglmeier M."/>
            <person name="Klingl A."/>
            <person name="Woyke T."/>
            <person name="Ryan C.M."/>
            <person name="Banfield J.F."/>
        </authorList>
    </citation>
    <scope>NUCLEOTIDE SEQUENCE [LARGE SCALE GENOMIC DNA]</scope>
    <source>
        <strain evidence="3">CG10_big_fil_rev_8_21_14_0_10_31_9</strain>
    </source>
</reference>
<sequence length="112" mass="12646">MNKEDLQKFKERLEKEKEELEKGVEKLKIASDFGDDTDSLEEETNESEEYGNQLALAQTFKEKVADINLALKKIEKGTYGICEKCGLEISLNILEVNQASRLCGACKKLSNN</sequence>
<dbReference type="PANTHER" id="PTHR33823">
    <property type="entry name" value="RNA POLYMERASE-BINDING TRANSCRIPTION FACTOR DKSA-RELATED"/>
    <property type="match status" value="1"/>
</dbReference>
<feature type="coiled-coil region" evidence="2">
    <location>
        <begin position="3"/>
        <end position="30"/>
    </location>
</feature>
<evidence type="ECO:0000256" key="2">
    <source>
        <dbReference type="SAM" id="Coils"/>
    </source>
</evidence>
<protein>
    <submittedName>
        <fullName evidence="3">Conjugal transfer protein TraR</fullName>
    </submittedName>
</protein>
<feature type="zinc finger region" description="dksA C4-type" evidence="1">
    <location>
        <begin position="82"/>
        <end position="106"/>
    </location>
</feature>
<evidence type="ECO:0000256" key="1">
    <source>
        <dbReference type="PROSITE-ProRule" id="PRU00510"/>
    </source>
</evidence>
<organism evidence="3 4">
    <name type="scientific">Candidatus Wolfebacteria bacterium CG10_big_fil_rev_8_21_14_0_10_31_9</name>
    <dbReference type="NCBI Taxonomy" id="1975070"/>
    <lineage>
        <taxon>Bacteria</taxon>
        <taxon>Candidatus Wolfeibacteriota</taxon>
    </lineage>
</organism>
<name>A0A2H0REM2_9BACT</name>
<dbReference type="PROSITE" id="PS51128">
    <property type="entry name" value="ZF_DKSA_2"/>
    <property type="match status" value="1"/>
</dbReference>
<evidence type="ECO:0000313" key="4">
    <source>
        <dbReference type="Proteomes" id="UP000231602"/>
    </source>
</evidence>
<dbReference type="PANTHER" id="PTHR33823:SF4">
    <property type="entry name" value="GENERAL STRESS PROTEIN 16O"/>
    <property type="match status" value="1"/>
</dbReference>
<gene>
    <name evidence="3" type="ORF">COV23_00870</name>
</gene>
<comment type="caution">
    <text evidence="3">The sequence shown here is derived from an EMBL/GenBank/DDBJ whole genome shotgun (WGS) entry which is preliminary data.</text>
</comment>
<dbReference type="Gene3D" id="1.20.120.910">
    <property type="entry name" value="DksA, coiled-coil domain"/>
    <property type="match status" value="1"/>
</dbReference>
<evidence type="ECO:0000313" key="3">
    <source>
        <dbReference type="EMBL" id="PIR44245.1"/>
    </source>
</evidence>
<accession>A0A2H0REM2</accession>